<evidence type="ECO:0000313" key="3">
    <source>
        <dbReference type="EMBL" id="KKB10949.1"/>
    </source>
</evidence>
<evidence type="ECO:0000256" key="2">
    <source>
        <dbReference type="RuleBase" id="RU362080"/>
    </source>
</evidence>
<keyword evidence="4" id="KW-1185">Reference proteome</keyword>
<accession>A0A0F5FPX5</accession>
<dbReference type="OrthoDB" id="9802003at2"/>
<dbReference type="InterPro" id="IPR006442">
    <property type="entry name" value="Antitoxin_Phd/YefM"/>
</dbReference>
<evidence type="ECO:0000313" key="4">
    <source>
        <dbReference type="Proteomes" id="UP000033632"/>
    </source>
</evidence>
<dbReference type="AlphaFoldDB" id="A0A0F5FPX5"/>
<dbReference type="EMBL" id="JZEX01000126">
    <property type="protein sequence ID" value="KKB10949.1"/>
    <property type="molecule type" value="Genomic_DNA"/>
</dbReference>
<dbReference type="SUPFAM" id="SSF143120">
    <property type="entry name" value="YefM-like"/>
    <property type="match status" value="1"/>
</dbReference>
<dbReference type="PATRIC" id="fig|443610.3.peg.1331"/>
<comment type="similarity">
    <text evidence="1 2">Belongs to the phD/YefM antitoxin family.</text>
</comment>
<comment type="caution">
    <text evidence="3">The sequence shown here is derived from an EMBL/GenBank/DDBJ whole genome shotgun (WGS) entry which is preliminary data.</text>
</comment>
<dbReference type="Gene3D" id="3.40.1620.10">
    <property type="entry name" value="YefM-like domain"/>
    <property type="match status" value="1"/>
</dbReference>
<dbReference type="Gene3D" id="6.10.250.330">
    <property type="match status" value="1"/>
</dbReference>
<name>A0A0F5FPX5_9HYPH</name>
<organism evidence="3 4">
    <name type="scientific">Devosia geojensis</name>
    <dbReference type="NCBI Taxonomy" id="443610"/>
    <lineage>
        <taxon>Bacteria</taxon>
        <taxon>Pseudomonadati</taxon>
        <taxon>Pseudomonadota</taxon>
        <taxon>Alphaproteobacteria</taxon>
        <taxon>Hyphomicrobiales</taxon>
        <taxon>Devosiaceae</taxon>
        <taxon>Devosia</taxon>
    </lineage>
</organism>
<evidence type="ECO:0000256" key="1">
    <source>
        <dbReference type="ARBA" id="ARBA00009981"/>
    </source>
</evidence>
<dbReference type="Pfam" id="PF02604">
    <property type="entry name" value="PhdYeFM_antitox"/>
    <property type="match status" value="1"/>
</dbReference>
<proteinExistence type="inferred from homology"/>
<gene>
    <name evidence="3" type="ORF">VE25_15295</name>
</gene>
<dbReference type="PANTHER" id="PTHR33713:SF6">
    <property type="entry name" value="ANTITOXIN YEFM"/>
    <property type="match status" value="1"/>
</dbReference>
<dbReference type="STRING" id="443610.VE25_15295"/>
<dbReference type="Proteomes" id="UP000033632">
    <property type="component" value="Unassembled WGS sequence"/>
</dbReference>
<protein>
    <recommendedName>
        <fullName evidence="2">Antitoxin</fullName>
    </recommendedName>
</protein>
<dbReference type="RefSeq" id="WP_046109517.1">
    <property type="nucleotide sequence ID" value="NZ_JZEX01000126.1"/>
</dbReference>
<sequence>MRAKTISDFRKNIAADIDAAVEDHVPLIITRPGGKQPAVVMSLEDFSSWQETEYLLRSPANRKRLLESIAELEAGGGVKRDLIE</sequence>
<dbReference type="InterPro" id="IPR036165">
    <property type="entry name" value="YefM-like_sf"/>
</dbReference>
<comment type="function">
    <text evidence="2">Antitoxin component of a type II toxin-antitoxin (TA) system.</text>
</comment>
<dbReference type="NCBIfam" id="TIGR01552">
    <property type="entry name" value="phd_fam"/>
    <property type="match status" value="1"/>
</dbReference>
<dbReference type="PANTHER" id="PTHR33713">
    <property type="entry name" value="ANTITOXIN YAFN-RELATED"/>
    <property type="match status" value="1"/>
</dbReference>
<reference evidence="3 4" key="1">
    <citation type="submission" date="2015-03" db="EMBL/GenBank/DDBJ databases">
        <authorList>
            <person name="Hassan Y.I."/>
            <person name="Lepp D."/>
            <person name="Li X.-Z."/>
            <person name="Zhou T."/>
        </authorList>
    </citation>
    <scope>NUCLEOTIDE SEQUENCE [LARGE SCALE GENOMIC DNA]</scope>
    <source>
        <strain evidence="3 4">BD-c194</strain>
    </source>
</reference>
<dbReference type="InterPro" id="IPR051405">
    <property type="entry name" value="phD/YefM_antitoxin"/>
</dbReference>